<accession>A0A9P8RG04</accession>
<dbReference type="GeneID" id="70133059"/>
<organism evidence="1 2">
    <name type="scientific">Truncatella angustata</name>
    <dbReference type="NCBI Taxonomy" id="152316"/>
    <lineage>
        <taxon>Eukaryota</taxon>
        <taxon>Fungi</taxon>
        <taxon>Dikarya</taxon>
        <taxon>Ascomycota</taxon>
        <taxon>Pezizomycotina</taxon>
        <taxon>Sordariomycetes</taxon>
        <taxon>Xylariomycetidae</taxon>
        <taxon>Amphisphaeriales</taxon>
        <taxon>Sporocadaceae</taxon>
        <taxon>Truncatella</taxon>
    </lineage>
</organism>
<sequence length="66" mass="7492">MKLFYDGSVAHPGLGQVCKMPKAPGDVQNYVGDADWFKIWESTICDENEDLTKTAWCTYRASQVEF</sequence>
<comment type="caution">
    <text evidence="1">The sequence shown here is derived from an EMBL/GenBank/DDBJ whole genome shotgun (WGS) entry which is preliminary data.</text>
</comment>
<proteinExistence type="predicted"/>
<dbReference type="OrthoDB" id="6038816at2759"/>
<dbReference type="Gene3D" id="2.70.50.70">
    <property type="match status" value="1"/>
</dbReference>
<keyword evidence="2" id="KW-1185">Reference proteome</keyword>
<evidence type="ECO:0000313" key="1">
    <source>
        <dbReference type="EMBL" id="KAH6645324.1"/>
    </source>
</evidence>
<gene>
    <name evidence="1" type="ORF">BKA67DRAFT_584797</name>
</gene>
<dbReference type="RefSeq" id="XP_045951838.1">
    <property type="nucleotide sequence ID" value="XM_046104168.1"/>
</dbReference>
<dbReference type="Proteomes" id="UP000758603">
    <property type="component" value="Unassembled WGS sequence"/>
</dbReference>
<dbReference type="EMBL" id="JAGPXC010000011">
    <property type="protein sequence ID" value="KAH6645324.1"/>
    <property type="molecule type" value="Genomic_DNA"/>
</dbReference>
<evidence type="ECO:0000313" key="2">
    <source>
        <dbReference type="Proteomes" id="UP000758603"/>
    </source>
</evidence>
<feature type="non-terminal residue" evidence="1">
    <location>
        <position position="1"/>
    </location>
</feature>
<reference evidence="1" key="1">
    <citation type="journal article" date="2021" name="Nat. Commun.">
        <title>Genetic determinants of endophytism in the Arabidopsis root mycobiome.</title>
        <authorList>
            <person name="Mesny F."/>
            <person name="Miyauchi S."/>
            <person name="Thiergart T."/>
            <person name="Pickel B."/>
            <person name="Atanasova L."/>
            <person name="Karlsson M."/>
            <person name="Huettel B."/>
            <person name="Barry K.W."/>
            <person name="Haridas S."/>
            <person name="Chen C."/>
            <person name="Bauer D."/>
            <person name="Andreopoulos W."/>
            <person name="Pangilinan J."/>
            <person name="LaButti K."/>
            <person name="Riley R."/>
            <person name="Lipzen A."/>
            <person name="Clum A."/>
            <person name="Drula E."/>
            <person name="Henrissat B."/>
            <person name="Kohler A."/>
            <person name="Grigoriev I.V."/>
            <person name="Martin F.M."/>
            <person name="Hacquard S."/>
        </authorList>
    </citation>
    <scope>NUCLEOTIDE SEQUENCE</scope>
    <source>
        <strain evidence="1">MPI-SDFR-AT-0073</strain>
    </source>
</reference>
<name>A0A9P8RG04_9PEZI</name>
<protein>
    <submittedName>
        <fullName evidence="1">Uncharacterized protein</fullName>
    </submittedName>
</protein>
<dbReference type="AlphaFoldDB" id="A0A9P8RG04"/>